<keyword evidence="4 5" id="KW-0413">Isomerase</keyword>
<evidence type="ECO:0000256" key="4">
    <source>
        <dbReference type="ARBA" id="ARBA00023235"/>
    </source>
</evidence>
<dbReference type="GO" id="GO:0003755">
    <property type="term" value="F:peptidyl-prolyl cis-trans isomerase activity"/>
    <property type="evidence" value="ECO:0007669"/>
    <property type="project" value="UniProtKB-UniRule"/>
</dbReference>
<dbReference type="Gene3D" id="3.10.50.40">
    <property type="match status" value="1"/>
</dbReference>
<evidence type="ECO:0000313" key="10">
    <source>
        <dbReference type="EMBL" id="SPF31632.1"/>
    </source>
</evidence>
<dbReference type="InterPro" id="IPR001179">
    <property type="entry name" value="PPIase_FKBP_dom"/>
</dbReference>
<dbReference type="Proteomes" id="UP000238701">
    <property type="component" value="Unassembled WGS sequence"/>
</dbReference>
<dbReference type="InterPro" id="IPR046357">
    <property type="entry name" value="PPIase_dom_sf"/>
</dbReference>
<evidence type="ECO:0000259" key="9">
    <source>
        <dbReference type="PROSITE" id="PS50059"/>
    </source>
</evidence>
<keyword evidence="3 5" id="KW-0697">Rotamase</keyword>
<dbReference type="AlphaFoldDB" id="A0A2U3JW31"/>
<evidence type="ECO:0000256" key="7">
    <source>
        <dbReference type="SAM" id="MobiDB-lite"/>
    </source>
</evidence>
<dbReference type="EC" id="5.2.1.8" evidence="6"/>
<comment type="similarity">
    <text evidence="2 6">Belongs to the FKBP-type PPIase family.</text>
</comment>
<protein>
    <recommendedName>
        <fullName evidence="6">Peptidyl-prolyl cis-trans isomerase</fullName>
        <ecNumber evidence="6">5.2.1.8</ecNumber>
    </recommendedName>
</protein>
<name>A0A2U3JW31_9BACT</name>
<evidence type="ECO:0000256" key="1">
    <source>
        <dbReference type="ARBA" id="ARBA00000971"/>
    </source>
</evidence>
<evidence type="ECO:0000256" key="8">
    <source>
        <dbReference type="SAM" id="SignalP"/>
    </source>
</evidence>
<feature type="compositionally biased region" description="Low complexity" evidence="7">
    <location>
        <begin position="33"/>
        <end position="73"/>
    </location>
</feature>
<dbReference type="PANTHER" id="PTHR43811:SF23">
    <property type="entry name" value="FKBP-TYPE 22 KDA PEPTIDYL-PROLYL CIS-TRANS ISOMERASE"/>
    <property type="match status" value="1"/>
</dbReference>
<evidence type="ECO:0000256" key="2">
    <source>
        <dbReference type="ARBA" id="ARBA00006577"/>
    </source>
</evidence>
<evidence type="ECO:0000256" key="5">
    <source>
        <dbReference type="PROSITE-ProRule" id="PRU00277"/>
    </source>
</evidence>
<evidence type="ECO:0000313" key="11">
    <source>
        <dbReference type="Proteomes" id="UP000238701"/>
    </source>
</evidence>
<feature type="region of interest" description="Disordered" evidence="7">
    <location>
        <begin position="30"/>
        <end position="75"/>
    </location>
</feature>
<sequence length="275" mass="28631">MQKSLTAFVIRLLVAGMMLAGSALAQQAPATNSQPASSAQTPSTPSPSTQAGAPAKTQTGTATKKTASTAAAPVVLKTQRDKESYAMGMDLGTGLRRQGLTLDPALVARGMKDAVAGGKALLTETEAKAALQQLRNDVNQNMVAANHKEAEAFLAANKTKEGVVTLPSGLQYKILTQGNGPKPAASDTVTVSYRGAFVNGTEFDNSYKRGQPASFPVSGVIKGWTEALQLMPVGSKWQLFIPADLAYGDSGRPGIPPGSTLVFEVELLSIGEQKK</sequence>
<gene>
    <name evidence="10" type="ORF">SBA1_100087</name>
</gene>
<dbReference type="PANTHER" id="PTHR43811">
    <property type="entry name" value="FKBP-TYPE PEPTIDYL-PROLYL CIS-TRANS ISOMERASE FKPA"/>
    <property type="match status" value="1"/>
</dbReference>
<proteinExistence type="inferred from homology"/>
<keyword evidence="8" id="KW-0732">Signal</keyword>
<feature type="domain" description="PPIase FKBP-type" evidence="9">
    <location>
        <begin position="186"/>
        <end position="271"/>
    </location>
</feature>
<evidence type="ECO:0000256" key="6">
    <source>
        <dbReference type="RuleBase" id="RU003915"/>
    </source>
</evidence>
<reference evidence="11" key="1">
    <citation type="submission" date="2018-02" db="EMBL/GenBank/DDBJ databases">
        <authorList>
            <person name="Hausmann B."/>
        </authorList>
    </citation>
    <scope>NUCLEOTIDE SEQUENCE [LARGE SCALE GENOMIC DNA]</scope>
    <source>
        <strain evidence="11">Peat soil MAG SbA1</strain>
    </source>
</reference>
<feature type="signal peptide" evidence="8">
    <location>
        <begin position="1"/>
        <end position="25"/>
    </location>
</feature>
<dbReference type="InterPro" id="IPR000774">
    <property type="entry name" value="PPIase_FKBP_N"/>
</dbReference>
<feature type="chain" id="PRO_5015440415" description="Peptidyl-prolyl cis-trans isomerase" evidence="8">
    <location>
        <begin position="26"/>
        <end position="275"/>
    </location>
</feature>
<dbReference type="PROSITE" id="PS50059">
    <property type="entry name" value="FKBP_PPIASE"/>
    <property type="match status" value="1"/>
</dbReference>
<dbReference type="Pfam" id="PF01346">
    <property type="entry name" value="FKBP_N"/>
    <property type="match status" value="1"/>
</dbReference>
<evidence type="ECO:0000256" key="3">
    <source>
        <dbReference type="ARBA" id="ARBA00023110"/>
    </source>
</evidence>
<dbReference type="InterPro" id="IPR036944">
    <property type="entry name" value="PPIase_FKBP_N_sf"/>
</dbReference>
<dbReference type="Pfam" id="PF00254">
    <property type="entry name" value="FKBP_C"/>
    <property type="match status" value="1"/>
</dbReference>
<dbReference type="GO" id="GO:0006457">
    <property type="term" value="P:protein folding"/>
    <property type="evidence" value="ECO:0007669"/>
    <property type="project" value="InterPro"/>
</dbReference>
<dbReference type="Gene3D" id="1.10.287.460">
    <property type="entry name" value="Peptidyl-prolyl cis-trans isomerase, FKBP-type, N-terminal domain"/>
    <property type="match status" value="1"/>
</dbReference>
<dbReference type="EMBL" id="OMOD01000002">
    <property type="protein sequence ID" value="SPF31632.1"/>
    <property type="molecule type" value="Genomic_DNA"/>
</dbReference>
<accession>A0A2U3JW31</accession>
<comment type="catalytic activity">
    <reaction evidence="1 5 6">
        <text>[protein]-peptidylproline (omega=180) = [protein]-peptidylproline (omega=0)</text>
        <dbReference type="Rhea" id="RHEA:16237"/>
        <dbReference type="Rhea" id="RHEA-COMP:10747"/>
        <dbReference type="Rhea" id="RHEA-COMP:10748"/>
        <dbReference type="ChEBI" id="CHEBI:83833"/>
        <dbReference type="ChEBI" id="CHEBI:83834"/>
        <dbReference type="EC" id="5.2.1.8"/>
    </reaction>
</comment>
<dbReference type="SUPFAM" id="SSF54534">
    <property type="entry name" value="FKBP-like"/>
    <property type="match status" value="1"/>
</dbReference>
<organism evidence="10 11">
    <name type="scientific">Candidatus Sulfotelmatobacter kueseliae</name>
    <dbReference type="NCBI Taxonomy" id="2042962"/>
    <lineage>
        <taxon>Bacteria</taxon>
        <taxon>Pseudomonadati</taxon>
        <taxon>Acidobacteriota</taxon>
        <taxon>Terriglobia</taxon>
        <taxon>Terriglobales</taxon>
        <taxon>Candidatus Korobacteraceae</taxon>
        <taxon>Candidatus Sulfotelmatobacter</taxon>
    </lineage>
</organism>